<dbReference type="PANTHER" id="PTHR11501">
    <property type="entry name" value="MICROTUBULE-ASSOCIATED PROTEIN"/>
    <property type="match status" value="1"/>
</dbReference>
<keyword evidence="4 7" id="KW-0493">Microtubule</keyword>
<keyword evidence="2 7" id="KW-0963">Cytoplasm</keyword>
<feature type="compositionally biased region" description="Polar residues" evidence="8">
    <location>
        <begin position="1483"/>
        <end position="1492"/>
    </location>
</feature>
<dbReference type="InterPro" id="IPR001084">
    <property type="entry name" value="MAP_tubulin-bd_rpt"/>
</dbReference>
<reference evidence="9" key="2">
    <citation type="submission" date="2025-08" db="UniProtKB">
        <authorList>
            <consortium name="Ensembl"/>
        </authorList>
    </citation>
    <scope>IDENTIFICATION</scope>
</reference>
<dbReference type="GO" id="GO:0008017">
    <property type="term" value="F:microtubule binding"/>
    <property type="evidence" value="ECO:0007669"/>
    <property type="project" value="InterPro"/>
</dbReference>
<dbReference type="InterPro" id="IPR027324">
    <property type="entry name" value="MAP2/MAP4/Tau"/>
</dbReference>
<feature type="compositionally biased region" description="Basic and acidic residues" evidence="8">
    <location>
        <begin position="1461"/>
        <end position="1472"/>
    </location>
</feature>
<dbReference type="Pfam" id="PF00418">
    <property type="entry name" value="Tubulin-binding"/>
    <property type="match status" value="4"/>
</dbReference>
<feature type="region of interest" description="Disordered" evidence="8">
    <location>
        <begin position="489"/>
        <end position="517"/>
    </location>
</feature>
<dbReference type="GeneTree" id="ENSGT00940000159742"/>
<evidence type="ECO:0000256" key="8">
    <source>
        <dbReference type="SAM" id="MobiDB-lite"/>
    </source>
</evidence>
<dbReference type="PANTHER" id="PTHR11501:SF16">
    <property type="entry name" value="MICROTUBULE-ASSOCIATED PROTEIN 4"/>
    <property type="match status" value="1"/>
</dbReference>
<feature type="region of interest" description="Disordered" evidence="8">
    <location>
        <begin position="690"/>
        <end position="1344"/>
    </location>
</feature>
<feature type="compositionally biased region" description="Low complexity" evidence="8">
    <location>
        <begin position="1194"/>
        <end position="1210"/>
    </location>
</feature>
<name>A0A8L0DQD5_ONCMY</name>
<reference evidence="9" key="3">
    <citation type="submission" date="2025-09" db="UniProtKB">
        <authorList>
            <consortium name="Ensembl"/>
        </authorList>
    </citation>
    <scope>IDENTIFICATION</scope>
</reference>
<dbReference type="GO" id="GO:0000226">
    <property type="term" value="P:microtubule cytoskeleton organization"/>
    <property type="evidence" value="ECO:0007669"/>
    <property type="project" value="TreeGrafter"/>
</dbReference>
<feature type="compositionally biased region" description="Low complexity" evidence="8">
    <location>
        <begin position="1119"/>
        <end position="1153"/>
    </location>
</feature>
<feature type="compositionally biased region" description="Low complexity" evidence="8">
    <location>
        <begin position="1246"/>
        <end position="1264"/>
    </location>
</feature>
<feature type="compositionally biased region" description="Polar residues" evidence="8">
    <location>
        <begin position="1225"/>
        <end position="1245"/>
    </location>
</feature>
<feature type="compositionally biased region" description="Basic and acidic residues" evidence="8">
    <location>
        <begin position="637"/>
        <end position="654"/>
    </location>
</feature>
<feature type="region of interest" description="Disordered" evidence="8">
    <location>
        <begin position="1"/>
        <end position="23"/>
    </location>
</feature>
<feature type="compositionally biased region" description="Polar residues" evidence="8">
    <location>
        <begin position="275"/>
        <end position="284"/>
    </location>
</feature>
<feature type="compositionally biased region" description="Low complexity" evidence="8">
    <location>
        <begin position="1169"/>
        <end position="1184"/>
    </location>
</feature>
<proteinExistence type="predicted"/>
<feature type="compositionally biased region" description="Basic and acidic residues" evidence="8">
    <location>
        <begin position="826"/>
        <end position="1052"/>
    </location>
</feature>
<protein>
    <recommendedName>
        <fullName evidence="7">Microtubule-associated protein</fullName>
    </recommendedName>
</protein>
<feature type="compositionally biased region" description="Basic and acidic residues" evidence="8">
    <location>
        <begin position="1215"/>
        <end position="1224"/>
    </location>
</feature>
<feature type="compositionally biased region" description="Basic and acidic residues" evidence="8">
    <location>
        <begin position="286"/>
        <end position="310"/>
    </location>
</feature>
<feature type="region of interest" description="Disordered" evidence="8">
    <location>
        <begin position="243"/>
        <end position="331"/>
    </location>
</feature>
<feature type="compositionally biased region" description="Polar residues" evidence="8">
    <location>
        <begin position="81"/>
        <end position="93"/>
    </location>
</feature>
<feature type="compositionally biased region" description="Low complexity" evidence="8">
    <location>
        <begin position="1095"/>
        <end position="1104"/>
    </location>
</feature>
<evidence type="ECO:0000313" key="10">
    <source>
        <dbReference type="Proteomes" id="UP000694395"/>
    </source>
</evidence>
<keyword evidence="3" id="KW-0597">Phosphoprotein</keyword>
<sequence>MEELDLSLSNALTDSVPREGPEGLVGRDFVAQLESEAFVDQVGETVGKTDYILLMDNDGTRADANPVLENGEQDAQGAQEPGSNVTPGGQISASRPEPQGEVRPNSAEHQVFAATDFLSGSMAGIPDQWSSQPNIPPQMMDSGLIRDSSGFSQHAMGVNMDMGMALLSAERPPSIAEHQTPKDMSTGALGDGWTDKVCIPTDLPFTPSFSTMISHRASHLAASPEDLPDCGWPHQEALAMGEEMESNEGNDCKQQQQKKKKKRRPRDEVYDRGQPETQAENTIPSEGHHRVTPRKDRDRMVGGWEREEPGRSGGRGKRGKSRKNLPEEWGVTAEPFVPSSAAHLPEGVLDQLAPPIVHPRRLENPCSSMGDMGLIPASEDLFPSSLTQNLLPLMAPTSPPPAMGCDLLPTTPVSIPTSQGDFSPRGSFPTCPGDPFTASYQDLLMDTETASLGNDKEAFSPTFSLVHESGVKVMFDHDTSMQDVHIEDGVSFSPTHQPDSGLSPLEKPSELTATAPPFSPSDSSWLINDYHFNNNCFEFSDISPGHSLPVGLAFDTPSPVPLRSPKTVPEFYPRGGKKAKSPSQKIPKKSRSSSSSSTKSPTSPGSSLNPTAQSFFPCFAKPTEPLTVVVAPMSEVKSNKMDKPEKEEKMDNFEKLDQFKMLDKLDKVEKKDTTAKTEASVKVEYAVPLDKEEKIDQMDKAEKTEKLEPTDKAENTDEEEKSEKMDKMDKDKKTDMVEKMDMVQKTEKEEKTEKMDKDEKTDKVEKMDKVETPEKTEQKEQSIEKVEKTPEKQETLVKSNTFDKMETQSDEEKTAHVGKVTVTTEKQTDRAEKPTDKVEEEKTEKTDKVWEEEKKKTEKTDKVEEEKKTEKTDKLEEEEEKKKKTEKTDKVLEEEEKKKKTEKTDKVEEEKKTDKTDREEEEKKTEKTDKVVEEKKTEKTDREEEEKKTEKTDKVEEEEKKKKTEKTDKVEEEKKTEKTDREEEEKKTEKTDKVVEEENKKKTEKTDKVEEEENKKKSEKTDKVEDEKSEKKELKSPERKTDKIAETADKAKKTASKPSTNGSGAAPSRDLPSPDKKTKPVAGATKPSAAKPQRSSAASVSAAVPKRPTHSSTSATLSKKTPMPKAPTPTTAHKRPLSAANLSTSAAATSTTAPREVKSKTTERRPLVPKATTTSTAPNAAPKNVSATTATSKPAMAPRTATSTPATRRPLASKTDSKPGEENKPSTLKSTTADSTRPRTSTTNATPRVRPTTTKPAPAPSSTVPEKKAPGPRVPRPTSNTTWGNVSASGTTSHPSTAPAPDIRNVRSKIGSTDNMKYQPGGGKVSGRSDALGQGSSSKETRQAKVQIVSKKLDFSHVTSRLGSKDNIKHVPGGGKVQILNKKVDLSKVTSKCGSKANIKHKPGGGDVKIESQKVNFKDKAKSKVGSMDNLCHGPGGGNIEAEGAQEIAEGNEVPPSDTPVPDRENGVKEDAPCQGLHDPQGLDSSIPETSK</sequence>
<keyword evidence="6 7" id="KW-0206">Cytoskeleton</keyword>
<evidence type="ECO:0000256" key="6">
    <source>
        <dbReference type="ARBA" id="ARBA00023212"/>
    </source>
</evidence>
<evidence type="ECO:0000256" key="4">
    <source>
        <dbReference type="ARBA" id="ARBA00022701"/>
    </source>
</evidence>
<feature type="compositionally biased region" description="Basic and acidic residues" evidence="8">
    <location>
        <begin position="265"/>
        <end position="274"/>
    </location>
</feature>
<feature type="compositionally biased region" description="Basic residues" evidence="8">
    <location>
        <begin position="575"/>
        <end position="591"/>
    </location>
</feature>
<evidence type="ECO:0000256" key="2">
    <source>
        <dbReference type="ARBA" id="ARBA00022490"/>
    </source>
</evidence>
<feature type="region of interest" description="Disordered" evidence="8">
    <location>
        <begin position="632"/>
        <end position="654"/>
    </location>
</feature>
<keyword evidence="5" id="KW-0677">Repeat</keyword>
<feature type="compositionally biased region" description="Low complexity" evidence="8">
    <location>
        <begin position="592"/>
        <end position="607"/>
    </location>
</feature>
<feature type="region of interest" description="Disordered" evidence="8">
    <location>
        <begin position="73"/>
        <end position="105"/>
    </location>
</feature>
<feature type="compositionally biased region" description="Basic and acidic residues" evidence="8">
    <location>
        <begin position="690"/>
        <end position="815"/>
    </location>
</feature>
<evidence type="ECO:0000256" key="7">
    <source>
        <dbReference type="RuleBase" id="RU000686"/>
    </source>
</evidence>
<feature type="region of interest" description="Disordered" evidence="8">
    <location>
        <begin position="556"/>
        <end position="614"/>
    </location>
</feature>
<comment type="subcellular location">
    <subcellularLocation>
        <location evidence="1 7">Cytoplasm</location>
        <location evidence="1 7">Cytoskeleton</location>
    </subcellularLocation>
</comment>
<accession>A0A8L0DQD5</accession>
<dbReference type="GO" id="GO:0005874">
    <property type="term" value="C:microtubule"/>
    <property type="evidence" value="ECO:0007669"/>
    <property type="project" value="UniProtKB-KW"/>
</dbReference>
<dbReference type="Proteomes" id="UP000694395">
    <property type="component" value="Chromosome 11"/>
</dbReference>
<evidence type="ECO:0000313" key="9">
    <source>
        <dbReference type="Ensembl" id="ENSOMYP00000131441.1"/>
    </source>
</evidence>
<dbReference type="GO" id="GO:0031175">
    <property type="term" value="P:neuron projection development"/>
    <property type="evidence" value="ECO:0007669"/>
    <property type="project" value="TreeGrafter"/>
</dbReference>
<feature type="region of interest" description="Disordered" evidence="8">
    <location>
        <begin position="1419"/>
        <end position="1492"/>
    </location>
</feature>
<dbReference type="PROSITE" id="PS51491">
    <property type="entry name" value="TAU_MAP_2"/>
    <property type="match status" value="4"/>
</dbReference>
<keyword evidence="10" id="KW-1185">Reference proteome</keyword>
<evidence type="ECO:0000256" key="3">
    <source>
        <dbReference type="ARBA" id="ARBA00022553"/>
    </source>
</evidence>
<feature type="compositionally biased region" description="Polar residues" evidence="8">
    <location>
        <begin position="1277"/>
        <end position="1296"/>
    </location>
</feature>
<reference evidence="9" key="1">
    <citation type="submission" date="2020-07" db="EMBL/GenBank/DDBJ databases">
        <title>A long reads based de novo assembly of the rainbow trout Arlee double haploid line genome.</title>
        <authorList>
            <person name="Gao G."/>
            <person name="Palti Y."/>
        </authorList>
    </citation>
    <scope>NUCLEOTIDE SEQUENCE [LARGE SCALE GENOMIC DNA]</scope>
</reference>
<feature type="compositionally biased region" description="Basic residues" evidence="8">
    <location>
        <begin position="314"/>
        <end position="323"/>
    </location>
</feature>
<evidence type="ECO:0000256" key="1">
    <source>
        <dbReference type="ARBA" id="ARBA00004245"/>
    </source>
</evidence>
<organism evidence="9 10">
    <name type="scientific">Oncorhynchus mykiss</name>
    <name type="common">Rainbow trout</name>
    <name type="synonym">Salmo gairdneri</name>
    <dbReference type="NCBI Taxonomy" id="8022"/>
    <lineage>
        <taxon>Eukaryota</taxon>
        <taxon>Metazoa</taxon>
        <taxon>Chordata</taxon>
        <taxon>Craniata</taxon>
        <taxon>Vertebrata</taxon>
        <taxon>Euteleostomi</taxon>
        <taxon>Actinopterygii</taxon>
        <taxon>Neopterygii</taxon>
        <taxon>Teleostei</taxon>
        <taxon>Protacanthopterygii</taxon>
        <taxon>Salmoniformes</taxon>
        <taxon>Salmonidae</taxon>
        <taxon>Salmoninae</taxon>
        <taxon>Oncorhynchus</taxon>
    </lineage>
</organism>
<dbReference type="PROSITE" id="PS00229">
    <property type="entry name" value="TAU_MAP_1"/>
    <property type="match status" value="2"/>
</dbReference>
<dbReference type="GO" id="GO:0043005">
    <property type="term" value="C:neuron projection"/>
    <property type="evidence" value="ECO:0007669"/>
    <property type="project" value="TreeGrafter"/>
</dbReference>
<dbReference type="Ensembl" id="ENSOMYT00000158786.1">
    <property type="protein sequence ID" value="ENSOMYP00000131441.1"/>
    <property type="gene ID" value="ENSOMYG00000035411.2"/>
</dbReference>
<feature type="compositionally biased region" description="Low complexity" evidence="8">
    <location>
        <begin position="1440"/>
        <end position="1453"/>
    </location>
</feature>
<evidence type="ECO:0000256" key="5">
    <source>
        <dbReference type="ARBA" id="ARBA00022737"/>
    </source>
</evidence>
<feature type="compositionally biased region" description="Basic and acidic residues" evidence="8">
    <location>
        <begin position="1155"/>
        <end position="1166"/>
    </location>
</feature>